<comment type="subcellular location">
    <subcellularLocation>
        <location evidence="1">Cell membrane</location>
        <topology evidence="1">Multi-pass membrane protein</topology>
    </subcellularLocation>
</comment>
<keyword evidence="10" id="KW-1185">Reference proteome</keyword>
<keyword evidence="2" id="KW-1003">Cell membrane</keyword>
<organism evidence="9 10">
    <name type="scientific">Gordonia liuliyuniae</name>
    <dbReference type="NCBI Taxonomy" id="2911517"/>
    <lineage>
        <taxon>Bacteria</taxon>
        <taxon>Bacillati</taxon>
        <taxon>Actinomycetota</taxon>
        <taxon>Actinomycetes</taxon>
        <taxon>Mycobacteriales</taxon>
        <taxon>Gordoniaceae</taxon>
        <taxon>Gordonia</taxon>
    </lineage>
</organism>
<evidence type="ECO:0000256" key="4">
    <source>
        <dbReference type="ARBA" id="ARBA00022989"/>
    </source>
</evidence>
<dbReference type="PANTHER" id="PTHR30509:SF9">
    <property type="entry name" value="MULTIDRUG RESISTANCE PROTEIN MDTO"/>
    <property type="match status" value="1"/>
</dbReference>
<evidence type="ECO:0000259" key="8">
    <source>
        <dbReference type="Pfam" id="PF13515"/>
    </source>
</evidence>
<feature type="transmembrane region" description="Helical" evidence="7">
    <location>
        <begin position="80"/>
        <end position="98"/>
    </location>
</feature>
<dbReference type="EMBL" id="JAKKOR010000002">
    <property type="protein sequence ID" value="MCF8587451.1"/>
    <property type="molecule type" value="Genomic_DNA"/>
</dbReference>
<gene>
    <name evidence="9" type="ORF">L5G33_03085</name>
</gene>
<comment type="caution">
    <text evidence="9">The sequence shown here is derived from an EMBL/GenBank/DDBJ whole genome shotgun (WGS) entry which is preliminary data.</text>
</comment>
<keyword evidence="5 7" id="KW-0472">Membrane</keyword>
<evidence type="ECO:0000256" key="2">
    <source>
        <dbReference type="ARBA" id="ARBA00022475"/>
    </source>
</evidence>
<name>A0ABS9IPH3_9ACTN</name>
<reference evidence="9 10" key="1">
    <citation type="submission" date="2022-01" db="EMBL/GenBank/DDBJ databases">
        <authorList>
            <person name="Huang Y."/>
        </authorList>
    </citation>
    <scope>NUCLEOTIDE SEQUENCE [LARGE SCALE GENOMIC DNA]</scope>
    <source>
        <strain evidence="9 10">HY366</strain>
    </source>
</reference>
<keyword evidence="3 7" id="KW-0812">Transmembrane</keyword>
<evidence type="ECO:0000256" key="1">
    <source>
        <dbReference type="ARBA" id="ARBA00004651"/>
    </source>
</evidence>
<feature type="transmembrane region" description="Helical" evidence="7">
    <location>
        <begin position="45"/>
        <end position="68"/>
    </location>
</feature>
<comment type="similarity">
    <text evidence="6">Belongs to the YccS/YhfK family.</text>
</comment>
<evidence type="ECO:0000256" key="6">
    <source>
        <dbReference type="ARBA" id="ARBA00043993"/>
    </source>
</evidence>
<feature type="transmembrane region" description="Helical" evidence="7">
    <location>
        <begin position="403"/>
        <end position="421"/>
    </location>
</feature>
<evidence type="ECO:0000256" key="5">
    <source>
        <dbReference type="ARBA" id="ARBA00023136"/>
    </source>
</evidence>
<protein>
    <submittedName>
        <fullName evidence="9">FUSC family protein</fullName>
    </submittedName>
</protein>
<accession>A0ABS9IPH3</accession>
<evidence type="ECO:0000313" key="9">
    <source>
        <dbReference type="EMBL" id="MCF8587451.1"/>
    </source>
</evidence>
<feature type="transmembrane region" description="Helical" evidence="7">
    <location>
        <begin position="104"/>
        <end position="124"/>
    </location>
</feature>
<feature type="transmembrane region" description="Helical" evidence="7">
    <location>
        <begin position="428"/>
        <end position="446"/>
    </location>
</feature>
<dbReference type="PANTHER" id="PTHR30509">
    <property type="entry name" value="P-HYDROXYBENZOIC ACID EFFLUX PUMP SUBUNIT-RELATED"/>
    <property type="match status" value="1"/>
</dbReference>
<keyword evidence="4 7" id="KW-1133">Transmembrane helix</keyword>
<feature type="transmembrane region" description="Helical" evidence="7">
    <location>
        <begin position="452"/>
        <end position="474"/>
    </location>
</feature>
<sequence>MNGNDRTTGSTARPAAWLAENFRIKPAAIPVGHSIRSGLSVGLPFVIGALTDHVLTGMWIALATLLLAAGEREGTYRLNFWIIAVSTPIGASGYLLGFVADVPLAALIALMAALAFLAGLIAGFGPAFSVAGMQFLLVSAIAIGVPDIDWWTPLWLYFVGAAAYATLLAVEMLIDPRRPQRLVLLALLQSLEELAQARAADLADGGDRTTQARSAATTAYQNAAGRVSELPVWRMGSAGDWNLDGRVVNAAERVLAFLLAADDPGVLPRAQQQLSALAGSVRTGTPASNEPDRTDPLDGVLVDLRTALADSGGRGSTTEPLVNPAIGAEVVRAACRLGLCYAIAVGAKEYFPYSHWFWVPLTVCLVMKPDFGSVFSRAVLRVVGTTVGVALATLIIALVPKGAAIGIAIGLLSACVPWFMMRSYALQAVAIAPVVILLVDEISPGGDTANYSWQRIAATALGGAVVIVFGYLIWPHSRRAWVAQTFGEATTAIADQLRLASSAIPDDPAAAQRRHDDLVTARRRAYRALSDMQVRMSRAQSEPPPASTVALAWLPVAAAADRLADTVSAYAVARRSGAKAPDSEPGAELADQIETLGRGEPPTPVRLVAAPLDPIADQTRRLRSLLETTEVRPRRV</sequence>
<dbReference type="Proteomes" id="UP001200110">
    <property type="component" value="Unassembled WGS sequence"/>
</dbReference>
<dbReference type="InterPro" id="IPR049453">
    <property type="entry name" value="Memb_transporter_dom"/>
</dbReference>
<dbReference type="Pfam" id="PF13515">
    <property type="entry name" value="FUSC_2"/>
    <property type="match status" value="1"/>
</dbReference>
<evidence type="ECO:0000256" key="7">
    <source>
        <dbReference type="SAM" id="Phobius"/>
    </source>
</evidence>
<evidence type="ECO:0000256" key="3">
    <source>
        <dbReference type="ARBA" id="ARBA00022692"/>
    </source>
</evidence>
<feature type="transmembrane region" description="Helical" evidence="7">
    <location>
        <begin position="378"/>
        <end position="397"/>
    </location>
</feature>
<evidence type="ECO:0000313" key="10">
    <source>
        <dbReference type="Proteomes" id="UP001200110"/>
    </source>
</evidence>
<dbReference type="RefSeq" id="WP_236996689.1">
    <property type="nucleotide sequence ID" value="NZ_JAKKOR010000002.1"/>
</dbReference>
<proteinExistence type="inferred from homology"/>
<feature type="domain" description="Integral membrane bound transporter" evidence="8">
    <location>
        <begin position="344"/>
        <end position="469"/>
    </location>
</feature>
<feature type="transmembrane region" description="Helical" evidence="7">
    <location>
        <begin position="154"/>
        <end position="174"/>
    </location>
</feature>